<gene>
    <name evidence="3" type="ORF">B0A49_06702</name>
</gene>
<dbReference type="STRING" id="331657.A0A4U0X7H4"/>
<protein>
    <recommendedName>
        <fullName evidence="2">Fatty acid desaturase domain-containing protein</fullName>
    </recommendedName>
</protein>
<dbReference type="Proteomes" id="UP000308768">
    <property type="component" value="Unassembled WGS sequence"/>
</dbReference>
<dbReference type="EMBL" id="NAJN01000598">
    <property type="protein sequence ID" value="TKA71033.1"/>
    <property type="molecule type" value="Genomic_DNA"/>
</dbReference>
<feature type="domain" description="Fatty acid desaturase" evidence="2">
    <location>
        <begin position="148"/>
        <end position="355"/>
    </location>
</feature>
<accession>A0A4U0X7H4</accession>
<evidence type="ECO:0000259" key="2">
    <source>
        <dbReference type="Pfam" id="PF00487"/>
    </source>
</evidence>
<evidence type="ECO:0000256" key="1">
    <source>
        <dbReference type="SAM" id="Phobius"/>
    </source>
</evidence>
<dbReference type="AlphaFoldDB" id="A0A4U0X7H4"/>
<dbReference type="InterPro" id="IPR005804">
    <property type="entry name" value="FA_desaturase_dom"/>
</dbReference>
<keyword evidence="1" id="KW-1133">Transmembrane helix</keyword>
<keyword evidence="1" id="KW-0472">Membrane</keyword>
<keyword evidence="4" id="KW-1185">Reference proteome</keyword>
<feature type="transmembrane region" description="Helical" evidence="1">
    <location>
        <begin position="269"/>
        <end position="292"/>
    </location>
</feature>
<keyword evidence="1" id="KW-0812">Transmembrane</keyword>
<feature type="transmembrane region" description="Helical" evidence="1">
    <location>
        <begin position="114"/>
        <end position="136"/>
    </location>
</feature>
<sequence>MSAPRNGDALTSYPVQIVMPSDSIKVDPQLTQQDHIVLRSLLHHIDNGSAAQSTDAASHDEASIELLASLNDLSSPSFVPTITTNWDFKPPYMNTLLRCYTQWATTVVRRPTDVVFLTHILLYLSTSVPSALYLYYNFTYPHAILHWLMQTYYCGAWTLLLHNHIHNNGILAPGHAWLDMAFPYVLSPLMGHTWNSYYYHHVKMHHVEGNGPEDLSSTVRYQRDSLLDFSIYVGRFLFLIWIELPLYFLRTSKTSLAIKSFFTEMTNYLAIHVLLTRVNFGATMAVFLIPLLQMRVGMMVGNWGQHAFVDKDDPKSDFRSSITLIDVASNRHCFNDGYHTSHHLNPRRHWRDHPASFLAQKSRYSSEDALVFTNIDYLFITFKLMARDYDHLADCLVPIGDQIGMSKREITEMLRSKTVRFSEEDIERLWHGKEKSKVDRTMKIRTAAKTRDLRSTLLYFWEG</sequence>
<evidence type="ECO:0000313" key="3">
    <source>
        <dbReference type="EMBL" id="TKA71033.1"/>
    </source>
</evidence>
<dbReference type="GO" id="GO:0006629">
    <property type="term" value="P:lipid metabolic process"/>
    <property type="evidence" value="ECO:0007669"/>
    <property type="project" value="InterPro"/>
</dbReference>
<organism evidence="3 4">
    <name type="scientific">Cryomyces minteri</name>
    <dbReference type="NCBI Taxonomy" id="331657"/>
    <lineage>
        <taxon>Eukaryota</taxon>
        <taxon>Fungi</taxon>
        <taxon>Dikarya</taxon>
        <taxon>Ascomycota</taxon>
        <taxon>Pezizomycotina</taxon>
        <taxon>Dothideomycetes</taxon>
        <taxon>Dothideomycetes incertae sedis</taxon>
        <taxon>Cryomyces</taxon>
    </lineage>
</organism>
<comment type="caution">
    <text evidence="3">The sequence shown here is derived from an EMBL/GenBank/DDBJ whole genome shotgun (WGS) entry which is preliminary data.</text>
</comment>
<dbReference type="OrthoDB" id="1470350at2759"/>
<name>A0A4U0X7H4_9PEZI</name>
<proteinExistence type="predicted"/>
<reference evidence="3 4" key="1">
    <citation type="submission" date="2017-03" db="EMBL/GenBank/DDBJ databases">
        <title>Genomes of endolithic fungi from Antarctica.</title>
        <authorList>
            <person name="Coleine C."/>
            <person name="Masonjones S."/>
            <person name="Stajich J.E."/>
        </authorList>
    </citation>
    <scope>NUCLEOTIDE SEQUENCE [LARGE SCALE GENOMIC DNA]</scope>
    <source>
        <strain evidence="3 4">CCFEE 5187</strain>
    </source>
</reference>
<evidence type="ECO:0000313" key="4">
    <source>
        <dbReference type="Proteomes" id="UP000308768"/>
    </source>
</evidence>
<feature type="transmembrane region" description="Helical" evidence="1">
    <location>
        <begin position="229"/>
        <end position="249"/>
    </location>
</feature>
<dbReference type="Pfam" id="PF00487">
    <property type="entry name" value="FA_desaturase"/>
    <property type="match status" value="1"/>
</dbReference>
<dbReference type="PANTHER" id="PTHR36459">
    <property type="entry name" value="ORF"/>
    <property type="match status" value="1"/>
</dbReference>
<dbReference type="PANTHER" id="PTHR36459:SF1">
    <property type="entry name" value="FATTY ACID DESATURASE DOMAIN-CONTAINING PROTEIN-RELATED"/>
    <property type="match status" value="1"/>
</dbReference>